<sequence length="256" mass="28688">MQFDIEIVSKSGKKIGLLIVENSESPILTVIDIPGGFVETKEKTAQNNAELIVFCKKQQINYATLDFSNNGKYVDQPVNELRFSHRIKDLESTVDYLNSKYKSNVVLLGSSLGGFVTLNTGNYLSIIKGLILNCAAVSAHLCIKEGIAPKEFATWKENKLAMVWGVPFPYDFYHDLKKFDAMKVISTINKPILWFHGTDDTTVPIAQAREATRLNPQIQLVEVQGGGHRFGNEMQPGAWERKVEQFIQSLMKDSNS</sequence>
<feature type="domain" description="Peptidase S9 prolyl oligopeptidase catalytic" evidence="1">
    <location>
        <begin position="87"/>
        <end position="252"/>
    </location>
</feature>
<evidence type="ECO:0000313" key="2">
    <source>
        <dbReference type="EMBL" id="OGG20091.1"/>
    </source>
</evidence>
<name>A0A1F6A5Z6_9BACT</name>
<dbReference type="AlphaFoldDB" id="A0A1F6A5Z6"/>
<dbReference type="PANTHER" id="PTHR12277">
    <property type="entry name" value="ALPHA/BETA HYDROLASE DOMAIN-CONTAINING PROTEIN"/>
    <property type="match status" value="1"/>
</dbReference>
<proteinExistence type="predicted"/>
<dbReference type="InterPro" id="IPR029058">
    <property type="entry name" value="AB_hydrolase_fold"/>
</dbReference>
<reference evidence="2 3" key="1">
    <citation type="journal article" date="2016" name="Nat. Commun.">
        <title>Thousands of microbial genomes shed light on interconnected biogeochemical processes in an aquifer system.</title>
        <authorList>
            <person name="Anantharaman K."/>
            <person name="Brown C.T."/>
            <person name="Hug L.A."/>
            <person name="Sharon I."/>
            <person name="Castelle C.J."/>
            <person name="Probst A.J."/>
            <person name="Thomas B.C."/>
            <person name="Singh A."/>
            <person name="Wilkins M.J."/>
            <person name="Karaoz U."/>
            <person name="Brodie E.L."/>
            <person name="Williams K.H."/>
            <person name="Hubbard S.S."/>
            <person name="Banfield J.F."/>
        </authorList>
    </citation>
    <scope>NUCLEOTIDE SEQUENCE [LARGE SCALE GENOMIC DNA]</scope>
</reference>
<comment type="caution">
    <text evidence="2">The sequence shown here is derived from an EMBL/GenBank/DDBJ whole genome shotgun (WGS) entry which is preliminary data.</text>
</comment>
<dbReference type="GO" id="GO:0006508">
    <property type="term" value="P:proteolysis"/>
    <property type="evidence" value="ECO:0007669"/>
    <property type="project" value="InterPro"/>
</dbReference>
<evidence type="ECO:0000313" key="3">
    <source>
        <dbReference type="Proteomes" id="UP000177092"/>
    </source>
</evidence>
<protein>
    <recommendedName>
        <fullName evidence="1">Peptidase S9 prolyl oligopeptidase catalytic domain-containing protein</fullName>
    </recommendedName>
</protein>
<dbReference type="STRING" id="1798384.A3D03_03625"/>
<dbReference type="Pfam" id="PF00326">
    <property type="entry name" value="Peptidase_S9"/>
    <property type="match status" value="1"/>
</dbReference>
<dbReference type="Proteomes" id="UP000177092">
    <property type="component" value="Unassembled WGS sequence"/>
</dbReference>
<dbReference type="EMBL" id="MFJN01000057">
    <property type="protein sequence ID" value="OGG20091.1"/>
    <property type="molecule type" value="Genomic_DNA"/>
</dbReference>
<organism evidence="2 3">
    <name type="scientific">Candidatus Gottesmanbacteria bacterium RIFCSPHIGHO2_02_FULL_40_13</name>
    <dbReference type="NCBI Taxonomy" id="1798384"/>
    <lineage>
        <taxon>Bacteria</taxon>
        <taxon>Candidatus Gottesmaniibacteriota</taxon>
    </lineage>
</organism>
<dbReference type="SUPFAM" id="SSF53474">
    <property type="entry name" value="alpha/beta-Hydrolases"/>
    <property type="match status" value="1"/>
</dbReference>
<dbReference type="GO" id="GO:0008236">
    <property type="term" value="F:serine-type peptidase activity"/>
    <property type="evidence" value="ECO:0007669"/>
    <property type="project" value="InterPro"/>
</dbReference>
<accession>A0A1F6A5Z6</accession>
<gene>
    <name evidence="2" type="ORF">A3D03_03625</name>
</gene>
<evidence type="ECO:0000259" key="1">
    <source>
        <dbReference type="Pfam" id="PF00326"/>
    </source>
</evidence>
<dbReference type="InterPro" id="IPR001375">
    <property type="entry name" value="Peptidase_S9_cat"/>
</dbReference>
<dbReference type="Gene3D" id="3.40.50.1820">
    <property type="entry name" value="alpha/beta hydrolase"/>
    <property type="match status" value="1"/>
</dbReference>